<feature type="compositionally biased region" description="Acidic residues" evidence="3">
    <location>
        <begin position="65"/>
        <end position="74"/>
    </location>
</feature>
<evidence type="ECO:0000256" key="1">
    <source>
        <dbReference type="ARBA" id="ARBA00034491"/>
    </source>
</evidence>
<comment type="function">
    <text evidence="2">Component of the 26S proteasome, a multiprotein complex involved in the ATP-dependent degradation of ubiquitinated proteins.</text>
</comment>
<comment type="similarity">
    <text evidence="1 2">Belongs to the DSS1/SEM1 family.</text>
</comment>
<name>A0A559MI22_9HELO</name>
<dbReference type="GO" id="GO:0006406">
    <property type="term" value="P:mRNA export from nucleus"/>
    <property type="evidence" value="ECO:0007669"/>
    <property type="project" value="UniProtKB-UniRule"/>
</dbReference>
<dbReference type="PANTHER" id="PTHR16771:SF0">
    <property type="entry name" value="26S PROTEASOME COMPLEX SUBUNIT SEM1"/>
    <property type="match status" value="1"/>
</dbReference>
<evidence type="ECO:0000313" key="4">
    <source>
        <dbReference type="EMBL" id="TVY92584.1"/>
    </source>
</evidence>
<dbReference type="InterPro" id="IPR007834">
    <property type="entry name" value="DSS1_SEM1"/>
</dbReference>
<evidence type="ECO:0000256" key="3">
    <source>
        <dbReference type="SAM" id="MobiDB-lite"/>
    </source>
</evidence>
<dbReference type="Proteomes" id="UP000315522">
    <property type="component" value="Unassembled WGS sequence"/>
</dbReference>
<organism evidence="4 5">
    <name type="scientific">Lachnellula willkommii</name>
    <dbReference type="NCBI Taxonomy" id="215461"/>
    <lineage>
        <taxon>Eukaryota</taxon>
        <taxon>Fungi</taxon>
        <taxon>Dikarya</taxon>
        <taxon>Ascomycota</taxon>
        <taxon>Pezizomycotina</taxon>
        <taxon>Leotiomycetes</taxon>
        <taxon>Helotiales</taxon>
        <taxon>Lachnaceae</taxon>
        <taxon>Lachnellula</taxon>
    </lineage>
</organism>
<reference evidence="4 5" key="1">
    <citation type="submission" date="2018-05" db="EMBL/GenBank/DDBJ databases">
        <title>Genome sequencing and assembly of the regulated plant pathogen Lachnellula willkommii and related sister species for the development of diagnostic species identification markers.</title>
        <authorList>
            <person name="Giroux E."/>
            <person name="Bilodeau G."/>
        </authorList>
    </citation>
    <scope>NUCLEOTIDE SEQUENCE [LARGE SCALE GENOMIC DNA]</scope>
    <source>
        <strain evidence="4 5">CBS 172.35</strain>
    </source>
</reference>
<dbReference type="GO" id="GO:0005634">
    <property type="term" value="C:nucleus"/>
    <property type="evidence" value="ECO:0007669"/>
    <property type="project" value="UniProtKB-SubCell"/>
</dbReference>
<dbReference type="Pfam" id="PF05160">
    <property type="entry name" value="DSS1_SEM1"/>
    <property type="match status" value="1"/>
</dbReference>
<feature type="compositionally biased region" description="Acidic residues" evidence="3">
    <location>
        <begin position="34"/>
        <end position="55"/>
    </location>
</feature>
<proteinExistence type="inferred from homology"/>
<protein>
    <recommendedName>
        <fullName evidence="2">26S proteasome complex subunit SEM1</fullName>
    </recommendedName>
</protein>
<gene>
    <name evidence="4" type="primary">sem-1</name>
    <name evidence="4" type="ORF">LAWI1_G001029</name>
</gene>
<evidence type="ECO:0000256" key="2">
    <source>
        <dbReference type="RuleBase" id="RU369057"/>
    </source>
</evidence>
<evidence type="ECO:0000313" key="5">
    <source>
        <dbReference type="Proteomes" id="UP000315522"/>
    </source>
</evidence>
<comment type="caution">
    <text evidence="4">The sequence shown here is derived from an EMBL/GenBank/DDBJ whole genome shotgun (WGS) entry which is preliminary data.</text>
</comment>
<dbReference type="EMBL" id="QGML01000287">
    <property type="protein sequence ID" value="TVY92584.1"/>
    <property type="molecule type" value="Genomic_DNA"/>
</dbReference>
<keyword evidence="5" id="KW-1185">Reference proteome</keyword>
<feature type="region of interest" description="Disordered" evidence="3">
    <location>
        <begin position="1"/>
        <end position="75"/>
    </location>
</feature>
<comment type="subcellular location">
    <subcellularLocation>
        <location evidence="2">Nucleus</location>
    </subcellularLocation>
</comment>
<dbReference type="SMART" id="SM01385">
    <property type="entry name" value="DSS1_SEM1"/>
    <property type="match status" value="1"/>
</dbReference>
<dbReference type="GO" id="GO:0008541">
    <property type="term" value="C:proteasome regulatory particle, lid subcomplex"/>
    <property type="evidence" value="ECO:0007669"/>
    <property type="project" value="UniProtKB-UniRule"/>
</dbReference>
<keyword evidence="2 4" id="KW-0647">Proteasome</keyword>
<sequence length="93" mass="10251">MSAAPASGAAPTTKATTADKSADSTKETKPAAALEEDDEFEDFPVENWTQEDTEVPGDNTHLWEESWDDDDTSEDFSAQLKEELKKVEASKKR</sequence>
<dbReference type="CDD" id="cd13768">
    <property type="entry name" value="DSS1_Sem1"/>
    <property type="match status" value="1"/>
</dbReference>
<keyword evidence="2" id="KW-0539">Nucleus</keyword>
<dbReference type="PANTHER" id="PTHR16771">
    <property type="entry name" value="26 PROTEASOME COMPLEX SUBUNIT DSS1"/>
    <property type="match status" value="1"/>
</dbReference>
<dbReference type="GO" id="GO:0000724">
    <property type="term" value="P:double-strand break repair via homologous recombination"/>
    <property type="evidence" value="ECO:0007669"/>
    <property type="project" value="TreeGrafter"/>
</dbReference>
<dbReference type="AlphaFoldDB" id="A0A559MI22"/>
<accession>A0A559MI22</accession>
<feature type="compositionally biased region" description="Basic and acidic residues" evidence="3">
    <location>
        <begin position="20"/>
        <end position="29"/>
    </location>
</feature>
<feature type="compositionally biased region" description="Low complexity" evidence="3">
    <location>
        <begin position="1"/>
        <end position="19"/>
    </location>
</feature>
<dbReference type="GO" id="GO:0043248">
    <property type="term" value="P:proteasome assembly"/>
    <property type="evidence" value="ECO:0007669"/>
    <property type="project" value="UniProtKB-UniRule"/>
</dbReference>